<protein>
    <submittedName>
        <fullName evidence="1">Uncharacterized protein</fullName>
    </submittedName>
</protein>
<accession>A0A367R429</accession>
<evidence type="ECO:0000313" key="2">
    <source>
        <dbReference type="Proteomes" id="UP000252107"/>
    </source>
</evidence>
<gene>
    <name evidence="1" type="ORF">A6770_41435</name>
</gene>
<dbReference type="EMBL" id="LXQD01000237">
    <property type="protein sequence ID" value="RCJ31236.1"/>
    <property type="molecule type" value="Genomic_DNA"/>
</dbReference>
<name>A0A367R429_9NOSO</name>
<evidence type="ECO:0000313" key="1">
    <source>
        <dbReference type="EMBL" id="RCJ31236.1"/>
    </source>
</evidence>
<reference evidence="1" key="1">
    <citation type="submission" date="2016-04" db="EMBL/GenBank/DDBJ databases">
        <authorList>
            <person name="Tabuchi Yagui T.R."/>
        </authorList>
    </citation>
    <scope>NUCLEOTIDE SEQUENCE [LARGE SCALE GENOMIC DNA]</scope>
    <source>
        <strain evidence="1">NIES-26</strain>
    </source>
</reference>
<dbReference type="AlphaFoldDB" id="A0A367R429"/>
<sequence>MLPIDLRLSYVGRLGPRGNRESVYQFVETDDRRVSIFEKWLNRELVSATNNIDIPTQVTDTTSSLTSHNSELVSVTNNIDIQIPITDTLDIPQTLNEAVGGWKGLRLKLRQGLHNAGRFYTELVSSFGEAIGVADGEPFWNEYLGNWMVGVKFADGCKSVVCDWLECVG</sequence>
<comment type="caution">
    <text evidence="1">The sequence shown here is derived from an EMBL/GenBank/DDBJ whole genome shotgun (WGS) entry which is preliminary data.</text>
</comment>
<keyword evidence="2" id="KW-1185">Reference proteome</keyword>
<dbReference type="Proteomes" id="UP000252107">
    <property type="component" value="Unassembled WGS sequence"/>
</dbReference>
<proteinExistence type="predicted"/>
<organism evidence="1 2">
    <name type="scientific">Nostoc minutum NIES-26</name>
    <dbReference type="NCBI Taxonomy" id="1844469"/>
    <lineage>
        <taxon>Bacteria</taxon>
        <taxon>Bacillati</taxon>
        <taxon>Cyanobacteriota</taxon>
        <taxon>Cyanophyceae</taxon>
        <taxon>Nostocales</taxon>
        <taxon>Nostocaceae</taxon>
        <taxon>Nostoc</taxon>
    </lineage>
</organism>